<dbReference type="GO" id="GO:0008270">
    <property type="term" value="F:zinc ion binding"/>
    <property type="evidence" value="ECO:0007669"/>
    <property type="project" value="UniProtKB-KW"/>
</dbReference>
<keyword evidence="3" id="KW-0862">Zinc</keyword>
<dbReference type="EMBL" id="RWGY01000011">
    <property type="protein sequence ID" value="TVU32080.1"/>
    <property type="molecule type" value="Genomic_DNA"/>
</dbReference>
<feature type="non-terminal residue" evidence="6">
    <location>
        <position position="1"/>
    </location>
</feature>
<evidence type="ECO:0000256" key="4">
    <source>
        <dbReference type="PROSITE-ProRule" id="PRU00708"/>
    </source>
</evidence>
<dbReference type="GO" id="GO:0016556">
    <property type="term" value="P:mRNA modification"/>
    <property type="evidence" value="ECO:0007669"/>
    <property type="project" value="UniProtKB-ARBA"/>
</dbReference>
<feature type="domain" description="C2H2-type" evidence="5">
    <location>
        <begin position="697"/>
        <end position="726"/>
    </location>
</feature>
<dbReference type="GO" id="GO:0003723">
    <property type="term" value="F:RNA binding"/>
    <property type="evidence" value="ECO:0007669"/>
    <property type="project" value="InterPro"/>
</dbReference>
<dbReference type="SMART" id="SM00355">
    <property type="entry name" value="ZnF_C2H2"/>
    <property type="match status" value="9"/>
</dbReference>
<keyword evidence="7" id="KW-1185">Reference proteome</keyword>
<dbReference type="GO" id="GO:0005737">
    <property type="term" value="C:cytoplasm"/>
    <property type="evidence" value="ECO:0007669"/>
    <property type="project" value="UniProtKB-ARBA"/>
</dbReference>
<dbReference type="PANTHER" id="PTHR47926:SF497">
    <property type="entry name" value="TETRATRICOPEPTIDE-LIKE HELICAL DOMAIN SUPERFAMILY"/>
    <property type="match status" value="1"/>
</dbReference>
<sequence length="977" mass="109197">VDLGALIPGTPPPAAVLTSSSRLNLQLHSFKQNLLGATAASTSLLVFSYTSRGSETLTTLLLHQHYLCSSPALEPEVSGLARARLVDSPTARPARRRLPPPSLMSLHIQLDRYREAVSLFSHIVASGHRPDGFAVVGALSASGAVGDLGVGKAVHGLIFRHGLNSEVVVGNALIDLYSRCAKFNSAQMVFDRMIVKDEVTWGSMLHGHIKCAGVDSASTFFDHMPVKSVVSWTALITGHVQGKQPVQALELFGRMVLAGHRPTHVTIVGVLSACADIGALDLGRVIHGYGSKYNINKNIIVRNALMDMYAKSGSIEMAFSVFEEVQLKDAFTWTTMISSFTVQGNGMKALELFWDMLRSGVVPNSVTFVSVLSACSHAGLIKEGRQLFGTMREIYNIDPQLEHYGCIIDLLARGGLLEEAEALIADMNMEPDIVIWRSLLSACLVHGNDRLAEIAGKEIIKREPGDDGVHVLLWNMYASSNRWAEAREMRHQMLTRKIFKQPGCSWIEVDGVVHEFLVEDKTHIARREIYKTLECMAKEFKIDLSSSSWEQIGSSIFMCSGDEIDGGGRVGQATCKDIRRYKCEFCAIVRSKKCLIQAHMVENHKDELDKSEIYNSNGEKIVYEVEHKCLECGACFQKPAHVKQHMQSHSQEVGILHMLPYGGFEKMHEDPISKCHLRKLGSFFISSQLAMVTIRLFNCPLEDCPFSYKRKDHLNRHMLTHQGKLFSCTVDGCDRRFSIKANMQRHIKEIHEDENTAKSNQQCVCKEEGCNKSFKYLSKLKKHEESHVKLNYVEVVCCEPGCMKMFTNVECLRAHNQSCHQYIQCEICGEKHLKKNIKRHLQAHEEVPSSERMKCTFEGCEHTFSNKSNLTKHMKACHDNVKPFSCRFAGCDKAFTYKHVRDNHEQSSAHVYIEGDFEEIDAQLQSHPRGGRKRKALTVETLTRKRVTIPGEASATDDGVGYLRWLLSGGDGSSQNL</sequence>
<dbReference type="Pfam" id="PF00096">
    <property type="entry name" value="zf-C2H2"/>
    <property type="match status" value="3"/>
</dbReference>
<dbReference type="InterPro" id="IPR002885">
    <property type="entry name" value="PPR_rpt"/>
</dbReference>
<dbReference type="InterPro" id="IPR013087">
    <property type="entry name" value="Znf_C2H2_type"/>
</dbReference>
<protein>
    <recommendedName>
        <fullName evidence="5">C2H2-type domain-containing protein</fullName>
    </recommendedName>
</protein>
<evidence type="ECO:0000256" key="3">
    <source>
        <dbReference type="PROSITE-ProRule" id="PRU00042"/>
    </source>
</evidence>
<dbReference type="Pfam" id="PF01535">
    <property type="entry name" value="PPR"/>
    <property type="match status" value="4"/>
</dbReference>
<feature type="repeat" description="PPR" evidence="4">
    <location>
        <begin position="329"/>
        <end position="363"/>
    </location>
</feature>
<feature type="domain" description="C2H2-type" evidence="5">
    <location>
        <begin position="627"/>
        <end position="654"/>
    </location>
</feature>
<evidence type="ECO:0000313" key="7">
    <source>
        <dbReference type="Proteomes" id="UP000324897"/>
    </source>
</evidence>
<dbReference type="AlphaFoldDB" id="A0A5J9VB26"/>
<reference evidence="6 7" key="1">
    <citation type="journal article" date="2019" name="Sci. Rep.">
        <title>A high-quality genome of Eragrostis curvula grass provides insights into Poaceae evolution and supports new strategies to enhance forage quality.</title>
        <authorList>
            <person name="Carballo J."/>
            <person name="Santos B.A.C.M."/>
            <person name="Zappacosta D."/>
            <person name="Garbus I."/>
            <person name="Selva J.P."/>
            <person name="Gallo C.A."/>
            <person name="Diaz A."/>
            <person name="Albertini E."/>
            <person name="Caccamo M."/>
            <person name="Echenique V."/>
        </authorList>
    </citation>
    <scope>NUCLEOTIDE SEQUENCE [LARGE SCALE GENOMIC DNA]</scope>
    <source>
        <strain evidence="7">cv. Victoria</strain>
        <tissue evidence="6">Leaf</tissue>
    </source>
</reference>
<dbReference type="NCBIfam" id="TIGR00756">
    <property type="entry name" value="PPR"/>
    <property type="match status" value="2"/>
</dbReference>
<dbReference type="FunFam" id="1.25.40.10:FF:000277">
    <property type="entry name" value="Pentatricopeptide repeat-containing protein, mitochondrial"/>
    <property type="match status" value="1"/>
</dbReference>
<comment type="caution">
    <text evidence="6">The sequence shown here is derived from an EMBL/GenBank/DDBJ whole genome shotgun (WGS) entry which is preliminary data.</text>
</comment>
<dbReference type="Pfam" id="PF13041">
    <property type="entry name" value="PPR_2"/>
    <property type="match status" value="1"/>
</dbReference>
<dbReference type="Gene3D" id="3.30.160.60">
    <property type="entry name" value="Classic Zinc Finger"/>
    <property type="match status" value="4"/>
</dbReference>
<evidence type="ECO:0000259" key="5">
    <source>
        <dbReference type="PROSITE" id="PS50157"/>
    </source>
</evidence>
<name>A0A5J9VB26_9POAL</name>
<dbReference type="InterPro" id="IPR036236">
    <property type="entry name" value="Znf_C2H2_sf"/>
</dbReference>
<feature type="domain" description="C2H2-type" evidence="5">
    <location>
        <begin position="726"/>
        <end position="756"/>
    </location>
</feature>
<dbReference type="Proteomes" id="UP000324897">
    <property type="component" value="Chromosome 1"/>
</dbReference>
<dbReference type="Pfam" id="PF20431">
    <property type="entry name" value="E_motif"/>
    <property type="match status" value="1"/>
</dbReference>
<dbReference type="PANTHER" id="PTHR47926">
    <property type="entry name" value="PENTATRICOPEPTIDE REPEAT-CONTAINING PROTEIN"/>
    <property type="match status" value="1"/>
</dbReference>
<evidence type="ECO:0000256" key="1">
    <source>
        <dbReference type="ARBA" id="ARBA00022737"/>
    </source>
</evidence>
<dbReference type="OrthoDB" id="427030at2759"/>
<dbReference type="Gene3D" id="1.25.40.10">
    <property type="entry name" value="Tetratricopeptide repeat domain"/>
    <property type="match status" value="2"/>
</dbReference>
<dbReference type="PROSITE" id="PS51375">
    <property type="entry name" value="PPR"/>
    <property type="match status" value="2"/>
</dbReference>
<dbReference type="InterPro" id="IPR046848">
    <property type="entry name" value="E_motif"/>
</dbReference>
<accession>A0A5J9VB26</accession>
<dbReference type="SUPFAM" id="SSF57667">
    <property type="entry name" value="beta-beta-alpha zinc fingers"/>
    <property type="match status" value="2"/>
</dbReference>
<keyword evidence="1" id="KW-0677">Repeat</keyword>
<feature type="repeat" description="PPR" evidence="4">
    <location>
        <begin position="228"/>
        <end position="262"/>
    </location>
</feature>
<dbReference type="Gramene" id="TVU32080">
    <property type="protein sequence ID" value="TVU32080"/>
    <property type="gene ID" value="EJB05_23798"/>
</dbReference>
<keyword evidence="3" id="KW-0863">Zinc-finger</keyword>
<keyword evidence="3" id="KW-0479">Metal-binding</keyword>
<dbReference type="PROSITE" id="PS50157">
    <property type="entry name" value="ZINC_FINGER_C2H2_2"/>
    <property type="match status" value="5"/>
</dbReference>
<proteinExistence type="predicted"/>
<evidence type="ECO:0000256" key="2">
    <source>
        <dbReference type="ARBA" id="ARBA00022946"/>
    </source>
</evidence>
<dbReference type="PROSITE" id="PS00028">
    <property type="entry name" value="ZINC_FINGER_C2H2_1"/>
    <property type="match status" value="7"/>
</dbReference>
<dbReference type="InterPro" id="IPR046960">
    <property type="entry name" value="PPR_At4g14850-like_plant"/>
</dbReference>
<feature type="domain" description="C2H2-type" evidence="5">
    <location>
        <begin position="853"/>
        <end position="883"/>
    </location>
</feature>
<feature type="domain" description="C2H2-type" evidence="5">
    <location>
        <begin position="763"/>
        <end position="787"/>
    </location>
</feature>
<keyword evidence="2" id="KW-0809">Transit peptide</keyword>
<dbReference type="InterPro" id="IPR011990">
    <property type="entry name" value="TPR-like_helical_dom_sf"/>
</dbReference>
<dbReference type="FunFam" id="1.25.40.10:FF:000348">
    <property type="entry name" value="Pentatricopeptide repeat-containing protein chloroplastic"/>
    <property type="match status" value="1"/>
</dbReference>
<gene>
    <name evidence="6" type="ORF">EJB05_23798</name>
</gene>
<evidence type="ECO:0000313" key="6">
    <source>
        <dbReference type="EMBL" id="TVU32080.1"/>
    </source>
</evidence>
<organism evidence="6 7">
    <name type="scientific">Eragrostis curvula</name>
    <name type="common">weeping love grass</name>
    <dbReference type="NCBI Taxonomy" id="38414"/>
    <lineage>
        <taxon>Eukaryota</taxon>
        <taxon>Viridiplantae</taxon>
        <taxon>Streptophyta</taxon>
        <taxon>Embryophyta</taxon>
        <taxon>Tracheophyta</taxon>
        <taxon>Spermatophyta</taxon>
        <taxon>Magnoliopsida</taxon>
        <taxon>Liliopsida</taxon>
        <taxon>Poales</taxon>
        <taxon>Poaceae</taxon>
        <taxon>PACMAD clade</taxon>
        <taxon>Chloridoideae</taxon>
        <taxon>Eragrostideae</taxon>
        <taxon>Eragrostidinae</taxon>
        <taxon>Eragrostis</taxon>
    </lineage>
</organism>